<dbReference type="SUPFAM" id="SSF56801">
    <property type="entry name" value="Acetyl-CoA synthetase-like"/>
    <property type="match status" value="1"/>
</dbReference>
<dbReference type="GO" id="GO:0006633">
    <property type="term" value="P:fatty acid biosynthetic process"/>
    <property type="evidence" value="ECO:0007669"/>
    <property type="project" value="TreeGrafter"/>
</dbReference>
<dbReference type="InterPro" id="IPR009081">
    <property type="entry name" value="PP-bd_ACP"/>
</dbReference>
<comment type="similarity">
    <text evidence="1">Belongs to the ATP-dependent AMP-binding enzyme family.</text>
</comment>
<protein>
    <submittedName>
        <fullName evidence="3">AMP-binding protein</fullName>
    </submittedName>
</protein>
<dbReference type="InterPro" id="IPR036736">
    <property type="entry name" value="ACP-like_sf"/>
</dbReference>
<organism evidence="3 4">
    <name type="scientific">Tectimicrobiota bacterium</name>
    <dbReference type="NCBI Taxonomy" id="2528274"/>
    <lineage>
        <taxon>Bacteria</taxon>
        <taxon>Pseudomonadati</taxon>
        <taxon>Nitrospinota/Tectimicrobiota group</taxon>
        <taxon>Candidatus Tectimicrobiota</taxon>
    </lineage>
</organism>
<dbReference type="InterPro" id="IPR042099">
    <property type="entry name" value="ANL_N_sf"/>
</dbReference>
<dbReference type="PANTHER" id="PTHR22754">
    <property type="entry name" value="DISCO-INTERACTING PROTEIN 2 DIP2 -RELATED"/>
    <property type="match status" value="1"/>
</dbReference>
<dbReference type="SUPFAM" id="SSF47336">
    <property type="entry name" value="ACP-like"/>
    <property type="match status" value="1"/>
</dbReference>
<evidence type="ECO:0000313" key="3">
    <source>
        <dbReference type="EMBL" id="MBM3223568.1"/>
    </source>
</evidence>
<dbReference type="EMBL" id="VGLS01000163">
    <property type="protein sequence ID" value="MBM3223568.1"/>
    <property type="molecule type" value="Genomic_DNA"/>
</dbReference>
<evidence type="ECO:0000256" key="1">
    <source>
        <dbReference type="ARBA" id="ARBA00006432"/>
    </source>
</evidence>
<feature type="domain" description="Carrier" evidence="2">
    <location>
        <begin position="15"/>
        <end position="96"/>
    </location>
</feature>
<gene>
    <name evidence="3" type="ORF">FJZ47_07190</name>
</gene>
<comment type="caution">
    <text evidence="3">The sequence shown here is derived from an EMBL/GenBank/DDBJ whole genome shotgun (WGS) entry which is preliminary data.</text>
</comment>
<evidence type="ECO:0000313" key="4">
    <source>
        <dbReference type="Proteomes" id="UP000712673"/>
    </source>
</evidence>
<dbReference type="GO" id="GO:0070566">
    <property type="term" value="F:adenylyltransferase activity"/>
    <property type="evidence" value="ECO:0007669"/>
    <property type="project" value="TreeGrafter"/>
</dbReference>
<dbReference type="Gene3D" id="3.40.50.12780">
    <property type="entry name" value="N-terminal domain of ligase-like"/>
    <property type="match status" value="1"/>
</dbReference>
<dbReference type="PROSITE" id="PS50075">
    <property type="entry name" value="CARRIER"/>
    <property type="match status" value="1"/>
</dbReference>
<evidence type="ECO:0000259" key="2">
    <source>
        <dbReference type="PROSITE" id="PS50075"/>
    </source>
</evidence>
<proteinExistence type="inferred from homology"/>
<name>A0A937VZR0_UNCTE</name>
<dbReference type="AlphaFoldDB" id="A0A937VZR0"/>
<dbReference type="Proteomes" id="UP000712673">
    <property type="component" value="Unassembled WGS sequence"/>
</dbReference>
<dbReference type="GO" id="GO:0005886">
    <property type="term" value="C:plasma membrane"/>
    <property type="evidence" value="ECO:0007669"/>
    <property type="project" value="TreeGrafter"/>
</dbReference>
<dbReference type="Pfam" id="PF00550">
    <property type="entry name" value="PP-binding"/>
    <property type="match status" value="1"/>
</dbReference>
<dbReference type="PANTHER" id="PTHR22754:SF32">
    <property type="entry name" value="DISCO-INTERACTING PROTEIN 2"/>
    <property type="match status" value="1"/>
</dbReference>
<accession>A0A937VZR0</accession>
<reference evidence="3" key="1">
    <citation type="submission" date="2019-03" db="EMBL/GenBank/DDBJ databases">
        <title>Lake Tanganyika Metagenome-Assembled Genomes (MAGs).</title>
        <authorList>
            <person name="Tran P."/>
        </authorList>
    </citation>
    <scope>NUCLEOTIDE SEQUENCE</scope>
    <source>
        <strain evidence="3">K_DeepCast_65m_m2_066</strain>
    </source>
</reference>
<sequence>MRGPVPDRQEVHPRADLEGVLLTLVAQLVRELHPRQTKGAGVTLESTLERDLGLDSLGRVELLARVERAFEVRLPAQLLSTAETVRDLLHAVQSATLVRPERWLWAIHTHRGTISGAPNFAYELCVRRLEDRDLTGLDLSFWRLALNGDEPVSPDTIRRFSERFALYGFRPEAMTPVYGLSVVPVSCCAQTSGAYAAVRYA</sequence>